<name>A0ABM1DSF1_PRICU</name>
<feature type="compositionally biased region" description="Basic residues" evidence="4">
    <location>
        <begin position="20"/>
        <end position="30"/>
    </location>
</feature>
<comment type="similarity">
    <text evidence="1">Belongs to the spectrin family.</text>
</comment>
<dbReference type="InterPro" id="IPR011993">
    <property type="entry name" value="PH-like_dom_sf"/>
</dbReference>
<dbReference type="SMART" id="SM00233">
    <property type="entry name" value="PH"/>
    <property type="match status" value="1"/>
</dbReference>
<dbReference type="Gene3D" id="2.30.29.30">
    <property type="entry name" value="Pleckstrin-homology domain (PH domain)/Phosphotyrosine-binding domain (PTB)"/>
    <property type="match status" value="1"/>
</dbReference>
<dbReference type="SUPFAM" id="SSF46966">
    <property type="entry name" value="Spectrin repeat"/>
    <property type="match status" value="3"/>
</dbReference>
<keyword evidence="2" id="KW-0117">Actin capping</keyword>
<dbReference type="PANTHER" id="PTHR11915">
    <property type="entry name" value="SPECTRIN/FILAMIN RELATED CYTOSKELETAL PROTEIN"/>
    <property type="match status" value="1"/>
</dbReference>
<accession>A0ABM1DSF1</accession>
<dbReference type="Pfam" id="PF15410">
    <property type="entry name" value="PH_9"/>
    <property type="match status" value="1"/>
</dbReference>
<feature type="region of interest" description="Disordered" evidence="4">
    <location>
        <begin position="83"/>
        <end position="108"/>
    </location>
</feature>
<dbReference type="RefSeq" id="XP_014662872.1">
    <property type="nucleotide sequence ID" value="XM_014807386.1"/>
</dbReference>
<dbReference type="SUPFAM" id="SSF50729">
    <property type="entry name" value="PH domain-like"/>
    <property type="match status" value="1"/>
</dbReference>
<evidence type="ECO:0000256" key="3">
    <source>
        <dbReference type="ARBA" id="ARBA00022737"/>
    </source>
</evidence>
<dbReference type="CDD" id="cd10571">
    <property type="entry name" value="PH_beta_spectrin"/>
    <property type="match status" value="1"/>
</dbReference>
<keyword evidence="3" id="KW-0677">Repeat</keyword>
<evidence type="ECO:0000256" key="4">
    <source>
        <dbReference type="SAM" id="MobiDB-lite"/>
    </source>
</evidence>
<gene>
    <name evidence="7" type="primary">LOC106805689</name>
</gene>
<dbReference type="Pfam" id="PF00435">
    <property type="entry name" value="Spectrin"/>
    <property type="match status" value="4"/>
</dbReference>
<dbReference type="PRINTS" id="PR00683">
    <property type="entry name" value="SPECTRINPH"/>
</dbReference>
<evidence type="ECO:0000313" key="7">
    <source>
        <dbReference type="RefSeq" id="XP_014662872.1"/>
    </source>
</evidence>
<reference evidence="7" key="1">
    <citation type="submission" date="2025-08" db="UniProtKB">
        <authorList>
            <consortium name="RefSeq"/>
        </authorList>
    </citation>
    <scope>IDENTIFICATION</scope>
</reference>
<dbReference type="InterPro" id="IPR001849">
    <property type="entry name" value="PH_domain"/>
</dbReference>
<dbReference type="SMART" id="SM00150">
    <property type="entry name" value="SPEC"/>
    <property type="match status" value="4"/>
</dbReference>
<dbReference type="GeneID" id="106805689"/>
<proteinExistence type="inferred from homology"/>
<dbReference type="CDD" id="cd00176">
    <property type="entry name" value="SPEC"/>
    <property type="match status" value="3"/>
</dbReference>
<sequence length="832" mass="94404">MSEYVDLGALTGKGGAPSGRKYHSLPRGRRRHVRTPNPFCVIDLSQVQCADDFGSSERLSPTYGLQGAFGRWPAAGGSMATRRSVSASDLTAHGRRRTDSGVVRRGRGSTGTSIVDVSAVALRRQASRLSINVELDVRFIDAEYRENTVDVGTGDDLRNARLDCLFVAFSDQIAVRQSQVDRLYAGLKDLAQERKAKLDETLKLYMLNREVDDLLTWIAEREVVAGSHELGQDFEHVCMLQERFREFARNTEAIGTERVAAGNEIADALINVGHSDAALIAQWKDQLNEAWTDLLELIDTRTQILASSYELHKYYHDCKDCLGMIQEKQNSMSEELGRDTGSVSALQRKHANFEQDLTTLAGHVQAVQEKSNKLQAVYAGDKAREIQNRETEVVNAWRNLQSTVDARRNKLVDTSDLLKFFMMVRDLMLWMEEIVTHMNTQEKPRDVSGVELLMNNHQSLKNEIDAREENVDVCVALGQTLLSRRHYASDEIRDKLLGLTNQRTRMMEQWEHRWEHLQLVLEVFQFARDAAVAESWLFSMEPYLGSEEMGRSLDEVEILIKKHEAFEKSAIAQEDRFTALARLTTMELRDQHKRIHKETVRLSRMESEYSGYELKELRRRQEEEEERNRAQQRQIEEQLEQERKEREAAEAAVRKTESTRASGDSGTAAVPAEGPPSPQGAAEAESGDAHMESMLVRKHDLTAGGKKATSRSWEKLFTVLRGPRLSFFKDQKHAKQEGAVPRDGPLDLRGGEAEVASDYIKKKHVYRLKLSDGSIYLFQAKDDSEMDFWIRTINSAREIAGTPTSPSRAQTLPIGSEKKEEPKKRSFFTLKK</sequence>
<dbReference type="PROSITE" id="PS50003">
    <property type="entry name" value="PH_DOMAIN"/>
    <property type="match status" value="1"/>
</dbReference>
<dbReference type="Proteomes" id="UP000695022">
    <property type="component" value="Unplaced"/>
</dbReference>
<evidence type="ECO:0000259" key="5">
    <source>
        <dbReference type="PROSITE" id="PS50003"/>
    </source>
</evidence>
<keyword evidence="6" id="KW-1185">Reference proteome</keyword>
<protein>
    <submittedName>
        <fullName evidence="7">Spectrin beta chain-like</fullName>
    </submittedName>
</protein>
<dbReference type="InterPro" id="IPR002017">
    <property type="entry name" value="Spectrin_repeat"/>
</dbReference>
<feature type="domain" description="PH" evidence="5">
    <location>
        <begin position="688"/>
        <end position="798"/>
    </location>
</feature>
<organism evidence="6 7">
    <name type="scientific">Priapulus caudatus</name>
    <name type="common">Priapulid worm</name>
    <dbReference type="NCBI Taxonomy" id="37621"/>
    <lineage>
        <taxon>Eukaryota</taxon>
        <taxon>Metazoa</taxon>
        <taxon>Ecdysozoa</taxon>
        <taxon>Scalidophora</taxon>
        <taxon>Priapulida</taxon>
        <taxon>Priapulimorpha</taxon>
        <taxon>Priapulimorphida</taxon>
        <taxon>Priapulidae</taxon>
        <taxon>Priapulus</taxon>
    </lineage>
</organism>
<evidence type="ECO:0000313" key="6">
    <source>
        <dbReference type="Proteomes" id="UP000695022"/>
    </source>
</evidence>
<dbReference type="InterPro" id="IPR001605">
    <property type="entry name" value="PH_dom-spectrin-type"/>
</dbReference>
<dbReference type="InterPro" id="IPR018159">
    <property type="entry name" value="Spectrin/alpha-actinin"/>
</dbReference>
<feature type="region of interest" description="Disordered" evidence="4">
    <location>
        <begin position="1"/>
        <end position="30"/>
    </location>
</feature>
<feature type="region of interest" description="Disordered" evidence="4">
    <location>
        <begin position="617"/>
        <end position="688"/>
    </location>
</feature>
<evidence type="ECO:0000256" key="1">
    <source>
        <dbReference type="ARBA" id="ARBA00006826"/>
    </source>
</evidence>
<feature type="region of interest" description="Disordered" evidence="4">
    <location>
        <begin position="800"/>
        <end position="832"/>
    </location>
</feature>
<feature type="compositionally biased region" description="Basic and acidic residues" evidence="4">
    <location>
        <begin position="617"/>
        <end position="658"/>
    </location>
</feature>
<evidence type="ECO:0000256" key="2">
    <source>
        <dbReference type="ARBA" id="ARBA00022467"/>
    </source>
</evidence>
<dbReference type="InterPro" id="IPR041681">
    <property type="entry name" value="PH_9"/>
</dbReference>
<dbReference type="Gene3D" id="1.20.58.60">
    <property type="match status" value="3"/>
</dbReference>